<dbReference type="PANTHER" id="PTHR48434:SF1">
    <property type="entry name" value="(RAPE) HYPOTHETICAL PROTEIN"/>
    <property type="match status" value="1"/>
</dbReference>
<name>A0AAN7J2H1_QUERU</name>
<dbReference type="AlphaFoldDB" id="A0AAN7J2H1"/>
<keyword evidence="3" id="KW-1185">Reference proteome</keyword>
<dbReference type="Proteomes" id="UP001324115">
    <property type="component" value="Unassembled WGS sequence"/>
</dbReference>
<reference evidence="2 3" key="1">
    <citation type="journal article" date="2023" name="G3 (Bethesda)">
        <title>A haplotype-resolved chromosome-scale genome for Quercus rubra L. provides insights into the genetics of adaptive traits for red oak species.</title>
        <authorList>
            <person name="Kapoor B."/>
            <person name="Jenkins J."/>
            <person name="Schmutz J."/>
            <person name="Zhebentyayeva T."/>
            <person name="Kuelheim C."/>
            <person name="Coggeshall M."/>
            <person name="Heim C."/>
            <person name="Lasky J.R."/>
            <person name="Leites L."/>
            <person name="Islam-Faridi N."/>
            <person name="Romero-Severson J."/>
            <person name="DeLeo V.L."/>
            <person name="Lucas S.M."/>
            <person name="Lazic D."/>
            <person name="Gailing O."/>
            <person name="Carlson J."/>
            <person name="Staton M."/>
        </authorList>
    </citation>
    <scope>NUCLEOTIDE SEQUENCE [LARGE SCALE GENOMIC DNA]</scope>
    <source>
        <strain evidence="2">Pseudo-F2</strain>
    </source>
</reference>
<protein>
    <submittedName>
        <fullName evidence="2">Uncharacterized protein</fullName>
    </submittedName>
</protein>
<organism evidence="2 3">
    <name type="scientific">Quercus rubra</name>
    <name type="common">Northern red oak</name>
    <name type="synonym">Quercus borealis</name>
    <dbReference type="NCBI Taxonomy" id="3512"/>
    <lineage>
        <taxon>Eukaryota</taxon>
        <taxon>Viridiplantae</taxon>
        <taxon>Streptophyta</taxon>
        <taxon>Embryophyta</taxon>
        <taxon>Tracheophyta</taxon>
        <taxon>Spermatophyta</taxon>
        <taxon>Magnoliopsida</taxon>
        <taxon>eudicotyledons</taxon>
        <taxon>Gunneridae</taxon>
        <taxon>Pentapetalae</taxon>
        <taxon>rosids</taxon>
        <taxon>fabids</taxon>
        <taxon>Fagales</taxon>
        <taxon>Fagaceae</taxon>
        <taxon>Quercus</taxon>
    </lineage>
</organism>
<dbReference type="PANTHER" id="PTHR48434">
    <property type="entry name" value="(RAPE) HYPOTHETICAL PROTEIN"/>
    <property type="match status" value="1"/>
</dbReference>
<evidence type="ECO:0000313" key="3">
    <source>
        <dbReference type="Proteomes" id="UP001324115"/>
    </source>
</evidence>
<feature type="region of interest" description="Disordered" evidence="1">
    <location>
        <begin position="398"/>
        <end position="417"/>
    </location>
</feature>
<gene>
    <name evidence="2" type="ORF">RGQ29_013829</name>
</gene>
<dbReference type="EMBL" id="JAXUIC010000003">
    <property type="protein sequence ID" value="KAK4595510.1"/>
    <property type="molecule type" value="Genomic_DNA"/>
</dbReference>
<feature type="region of interest" description="Disordered" evidence="1">
    <location>
        <begin position="351"/>
        <end position="377"/>
    </location>
</feature>
<accession>A0AAN7J2H1</accession>
<proteinExistence type="predicted"/>
<evidence type="ECO:0000313" key="2">
    <source>
        <dbReference type="EMBL" id="KAK4595510.1"/>
    </source>
</evidence>
<sequence>MPSLNSLPVNFCSVIMASRRSSDRTPNSNNQIVKIESASPINTINRFTTLGTIHKPNYSSVLASTYDPYALTNSHRPVQTIFPRNPNTSQYVKKRYVQNLFSVEPNRASITNHFRLATSYFPPLFHWIPEHGQKNVQYYSAILQHENSITIKPIRDKTNGEKIIYHNVYLNHIISEEKWGPNPTTTRTLPNFPIPYSYHDYITAWFRFILYQNETMSHSWFVNFHKDFDSVFPLWFIRWWTQFGLAVEIFPAPLKDCFLNFSIRLKTDTHGAKFTPLLHFIKKYKIPWILKWQYAKEDDVLARCWYVKWWDRFSHTDSIINNVERDFLASNVFPLRITTPVQKAVTDALDAPDAPASSSTKNVAPSVKSKKKSSPLDAIRKDPDALFALLSKMIKEDEATNSDNEKSSQVSVTKDPYCQIYPYPQDWFGHDEENADDLARD</sequence>
<evidence type="ECO:0000256" key="1">
    <source>
        <dbReference type="SAM" id="MobiDB-lite"/>
    </source>
</evidence>
<comment type="caution">
    <text evidence="2">The sequence shown here is derived from an EMBL/GenBank/DDBJ whole genome shotgun (WGS) entry which is preliminary data.</text>
</comment>